<gene>
    <name evidence="3" type="ORF">JVT61DRAFT_3290</name>
</gene>
<comment type="caution">
    <text evidence="3">The sequence shown here is derived from an EMBL/GenBank/DDBJ whole genome shotgun (WGS) entry which is preliminary data.</text>
</comment>
<feature type="domain" description="GH16" evidence="2">
    <location>
        <begin position="37"/>
        <end position="316"/>
    </location>
</feature>
<dbReference type="GO" id="GO:0004553">
    <property type="term" value="F:hydrolase activity, hydrolyzing O-glycosyl compounds"/>
    <property type="evidence" value="ECO:0007669"/>
    <property type="project" value="InterPro"/>
</dbReference>
<dbReference type="Gene3D" id="2.60.120.200">
    <property type="match status" value="1"/>
</dbReference>
<accession>A0A8I2YMT5</accession>
<dbReference type="InterPro" id="IPR013320">
    <property type="entry name" value="ConA-like_dom_sf"/>
</dbReference>
<proteinExistence type="predicted"/>
<dbReference type="PROSITE" id="PS51762">
    <property type="entry name" value="GH16_2"/>
    <property type="match status" value="1"/>
</dbReference>
<dbReference type="InterPro" id="IPR050546">
    <property type="entry name" value="Glycosyl_Hydrlase_16"/>
</dbReference>
<dbReference type="Pfam" id="PF26113">
    <property type="entry name" value="GH16_XgeA"/>
    <property type="match status" value="1"/>
</dbReference>
<dbReference type="CDD" id="cd02181">
    <property type="entry name" value="GH16_fungal_Lam16A_glucanase"/>
    <property type="match status" value="1"/>
</dbReference>
<dbReference type="AlphaFoldDB" id="A0A8I2YMT5"/>
<name>A0A8I2YMT5_9AGAM</name>
<organism evidence="3 4">
    <name type="scientific">Boletus reticuloceps</name>
    <dbReference type="NCBI Taxonomy" id="495285"/>
    <lineage>
        <taxon>Eukaryota</taxon>
        <taxon>Fungi</taxon>
        <taxon>Dikarya</taxon>
        <taxon>Basidiomycota</taxon>
        <taxon>Agaricomycotina</taxon>
        <taxon>Agaricomycetes</taxon>
        <taxon>Agaricomycetidae</taxon>
        <taxon>Boletales</taxon>
        <taxon>Boletineae</taxon>
        <taxon>Boletaceae</taxon>
        <taxon>Boletoideae</taxon>
        <taxon>Boletus</taxon>
    </lineage>
</organism>
<dbReference type="PANTHER" id="PTHR10963">
    <property type="entry name" value="GLYCOSYL HYDROLASE-RELATED"/>
    <property type="match status" value="1"/>
</dbReference>
<dbReference type="EMBL" id="JAGFBS010000014">
    <property type="protein sequence ID" value="KAG6375714.1"/>
    <property type="molecule type" value="Genomic_DNA"/>
</dbReference>
<dbReference type="InterPro" id="IPR000757">
    <property type="entry name" value="Beta-glucanase-like"/>
</dbReference>
<dbReference type="Proteomes" id="UP000683000">
    <property type="component" value="Unassembled WGS sequence"/>
</dbReference>
<feature type="chain" id="PRO_5034339427" evidence="1">
    <location>
        <begin position="20"/>
        <end position="329"/>
    </location>
</feature>
<dbReference type="PANTHER" id="PTHR10963:SF24">
    <property type="entry name" value="GLYCOSIDASE C21B10.07-RELATED"/>
    <property type="match status" value="1"/>
</dbReference>
<keyword evidence="1" id="KW-0732">Signal</keyword>
<feature type="signal peptide" evidence="1">
    <location>
        <begin position="1"/>
        <end position="19"/>
    </location>
</feature>
<evidence type="ECO:0000259" key="2">
    <source>
        <dbReference type="PROSITE" id="PS51762"/>
    </source>
</evidence>
<keyword evidence="3" id="KW-0378">Hydrolase</keyword>
<dbReference type="SUPFAM" id="SSF49899">
    <property type="entry name" value="Concanavalin A-like lectins/glucanases"/>
    <property type="match status" value="1"/>
</dbReference>
<evidence type="ECO:0000313" key="4">
    <source>
        <dbReference type="Proteomes" id="UP000683000"/>
    </source>
</evidence>
<reference evidence="3" key="1">
    <citation type="submission" date="2021-03" db="EMBL/GenBank/DDBJ databases">
        <title>Evolutionary innovations through gain and loss of genes in the ectomycorrhizal Boletales.</title>
        <authorList>
            <person name="Wu G."/>
            <person name="Miyauchi S."/>
            <person name="Morin E."/>
            <person name="Yang Z.-L."/>
            <person name="Xu J."/>
            <person name="Martin F.M."/>
        </authorList>
    </citation>
    <scope>NUCLEOTIDE SEQUENCE</scope>
    <source>
        <strain evidence="3">BR01</strain>
    </source>
</reference>
<keyword evidence="4" id="KW-1185">Reference proteome</keyword>
<dbReference type="OrthoDB" id="192832at2759"/>
<dbReference type="GO" id="GO:0009251">
    <property type="term" value="P:glucan catabolic process"/>
    <property type="evidence" value="ECO:0007669"/>
    <property type="project" value="TreeGrafter"/>
</dbReference>
<evidence type="ECO:0000313" key="3">
    <source>
        <dbReference type="EMBL" id="KAG6375714.1"/>
    </source>
</evidence>
<sequence>MKPSFLAFVALAVSWYAEAATYSRTESLFGQSFLDAFSWQAIPDPTHGRVDYVDKSTAENDGLYSVSGNTLTLRADNGTVLSPSGSGRKSFRLMSNETYTTHVAIFDISHMPEGCGTWPAVWFVFILYIDCTNTVHEVGQNWPNEGEIDIVEGVNNKVPNQSTLHMSANCAMPSSRWMTGTSLLNDCDVSTTGNQGCGVHLSANDNSFGPNFNRNGGGWYAVERTPTHVAVYFWERDCSAVPSEVKDPGNSVDPCTWGTPVAFFPSENCDFATHFGPLNIIINLSFCGDWAGSVYSSSGCPSNCVDYVNNNPAAFANAFFEFNSLNIYQ</sequence>
<protein>
    <submittedName>
        <fullName evidence="3">Glycoside hydrolase family 16 protein</fullName>
    </submittedName>
</protein>
<evidence type="ECO:0000256" key="1">
    <source>
        <dbReference type="SAM" id="SignalP"/>
    </source>
</evidence>